<sequence>MTSIRAAAPLVLLLLSSCVLGPDQKAPEIALPAKFKEGGVKSNGDVSQDAWWTAFRDRRLDNYIQQGVNQNLSILQALERINQAQAQVTVAGAGGLPSLTFSGQEQRTGVKGYRGTPVQTPPSTTVGANIDASWFLDLFGRYRRAKEGALAELDAAYANVDVARLSLLSSVAGAYIDARYFQQRIALAQQDVKSRRETLDLTKLQLQAGAASRLDVVQAEGLVNTSIAQIPGFETQFRQAAHRIATLLGLPASSLVDELQKGAAQPVARINVTTGVPADLIRNRPDIRAAERQLAAATARIGVAEAQLYPSISLGGSISPSYARFVGGSDTHRVSWSFGPTINLPIFDGGQLRANLSASESAAREAYLAWKQTVLNGVQEVENALAAVQRDGRTVAALRNTVNSYQEALQLATASYRDGASSLLDVLDAQRQVSTAKASLAQAIQQQAQDYVSLNVALGGGYAWGAVPQKGPTVVAAAARSAKAQ</sequence>
<keyword evidence="2" id="KW-0812">Transmembrane</keyword>
<dbReference type="Proteomes" id="UP001597322">
    <property type="component" value="Unassembled WGS sequence"/>
</dbReference>
<evidence type="ECO:0000256" key="1">
    <source>
        <dbReference type="ARBA" id="ARBA00007613"/>
    </source>
</evidence>
<dbReference type="InterPro" id="IPR010131">
    <property type="entry name" value="MdtP/NodT-like"/>
</dbReference>
<dbReference type="PANTHER" id="PTHR30203">
    <property type="entry name" value="OUTER MEMBRANE CATION EFFLUX PROTEIN"/>
    <property type="match status" value="1"/>
</dbReference>
<dbReference type="PROSITE" id="PS51257">
    <property type="entry name" value="PROKAR_LIPOPROTEIN"/>
    <property type="match status" value="1"/>
</dbReference>
<dbReference type="EMBL" id="JBHUEQ010000032">
    <property type="protein sequence ID" value="MFD1747139.1"/>
    <property type="molecule type" value="Genomic_DNA"/>
</dbReference>
<keyword evidence="2" id="KW-0472">Membrane</keyword>
<keyword evidence="2" id="KW-0449">Lipoprotein</keyword>
<evidence type="ECO:0000256" key="2">
    <source>
        <dbReference type="RuleBase" id="RU362097"/>
    </source>
</evidence>
<accession>A0ABW4M7H7</accession>
<organism evidence="3 4">
    <name type="scientific">Rhizobium helianthi</name>
    <dbReference type="NCBI Taxonomy" id="1132695"/>
    <lineage>
        <taxon>Bacteria</taxon>
        <taxon>Pseudomonadati</taxon>
        <taxon>Pseudomonadota</taxon>
        <taxon>Alphaproteobacteria</taxon>
        <taxon>Hyphomicrobiales</taxon>
        <taxon>Rhizobiaceae</taxon>
        <taxon>Rhizobium/Agrobacterium group</taxon>
        <taxon>Rhizobium</taxon>
    </lineage>
</organism>
<keyword evidence="2" id="KW-0564">Palmitate</keyword>
<dbReference type="NCBIfam" id="TIGR01845">
    <property type="entry name" value="outer_NodT"/>
    <property type="match status" value="1"/>
</dbReference>
<dbReference type="Gene3D" id="2.20.200.10">
    <property type="entry name" value="Outer membrane efflux proteins (OEP)"/>
    <property type="match status" value="1"/>
</dbReference>
<feature type="signal peptide" evidence="2">
    <location>
        <begin position="1"/>
        <end position="21"/>
    </location>
</feature>
<evidence type="ECO:0000313" key="4">
    <source>
        <dbReference type="Proteomes" id="UP001597322"/>
    </source>
</evidence>
<evidence type="ECO:0000313" key="3">
    <source>
        <dbReference type="EMBL" id="MFD1747139.1"/>
    </source>
</evidence>
<keyword evidence="2" id="KW-1134">Transmembrane beta strand</keyword>
<protein>
    <submittedName>
        <fullName evidence="3">Efflux transporter outer membrane subunit</fullName>
    </submittedName>
</protein>
<proteinExistence type="inferred from homology"/>
<dbReference type="Gene3D" id="1.20.1600.10">
    <property type="entry name" value="Outer membrane efflux proteins (OEP)"/>
    <property type="match status" value="1"/>
</dbReference>
<comment type="caution">
    <text evidence="3">The sequence shown here is derived from an EMBL/GenBank/DDBJ whole genome shotgun (WGS) entry which is preliminary data.</text>
</comment>
<reference evidence="4" key="1">
    <citation type="journal article" date="2019" name="Int. J. Syst. Evol. Microbiol.">
        <title>The Global Catalogue of Microorganisms (GCM) 10K type strain sequencing project: providing services to taxonomists for standard genome sequencing and annotation.</title>
        <authorList>
            <consortium name="The Broad Institute Genomics Platform"/>
            <consortium name="The Broad Institute Genome Sequencing Center for Infectious Disease"/>
            <person name="Wu L."/>
            <person name="Ma J."/>
        </authorList>
    </citation>
    <scope>NUCLEOTIDE SEQUENCE [LARGE SCALE GENOMIC DNA]</scope>
    <source>
        <strain evidence="4">CG52</strain>
    </source>
</reference>
<keyword evidence="4" id="KW-1185">Reference proteome</keyword>
<comment type="subcellular location">
    <subcellularLocation>
        <location evidence="2">Cell membrane</location>
        <topology evidence="2">Lipid-anchor</topology>
    </subcellularLocation>
</comment>
<dbReference type="RefSeq" id="WP_377403854.1">
    <property type="nucleotide sequence ID" value="NZ_JBHUEQ010000032.1"/>
</dbReference>
<comment type="similarity">
    <text evidence="1 2">Belongs to the outer membrane factor (OMF) (TC 1.B.17) family.</text>
</comment>
<dbReference type="Pfam" id="PF02321">
    <property type="entry name" value="OEP"/>
    <property type="match status" value="2"/>
</dbReference>
<dbReference type="InterPro" id="IPR003423">
    <property type="entry name" value="OMP_efflux"/>
</dbReference>
<dbReference type="PANTHER" id="PTHR30203:SF25">
    <property type="entry name" value="OUTER MEMBRANE PROTEIN-RELATED"/>
    <property type="match status" value="1"/>
</dbReference>
<name>A0ABW4M7H7_9HYPH</name>
<dbReference type="SUPFAM" id="SSF56954">
    <property type="entry name" value="Outer membrane efflux proteins (OEP)"/>
    <property type="match status" value="1"/>
</dbReference>
<gene>
    <name evidence="3" type="ORF">ACFSE1_16840</name>
</gene>
<keyword evidence="2" id="KW-0732">Signal</keyword>
<feature type="chain" id="PRO_5044959055" evidence="2">
    <location>
        <begin position="22"/>
        <end position="485"/>
    </location>
</feature>